<dbReference type="EMBL" id="CM007384">
    <property type="protein sequence ID" value="ONK72907.1"/>
    <property type="molecule type" value="Genomic_DNA"/>
</dbReference>
<gene>
    <name evidence="2" type="ORF">A4U43_C04F24760</name>
</gene>
<evidence type="ECO:0000313" key="2">
    <source>
        <dbReference type="EMBL" id="ONK72907.1"/>
    </source>
</evidence>
<dbReference type="AlphaFoldDB" id="A0A5P1F670"/>
<proteinExistence type="predicted"/>
<dbReference type="Proteomes" id="UP000243459">
    <property type="component" value="Chromosome 4"/>
</dbReference>
<evidence type="ECO:0000259" key="1">
    <source>
        <dbReference type="Pfam" id="PF07526"/>
    </source>
</evidence>
<dbReference type="Gramene" id="ONK72907">
    <property type="protein sequence ID" value="ONK72907"/>
    <property type="gene ID" value="A4U43_C04F24760"/>
</dbReference>
<accession>A0A5P1F670</accession>
<feature type="domain" description="POX" evidence="1">
    <location>
        <begin position="101"/>
        <end position="163"/>
    </location>
</feature>
<sequence length="170" mass="19255">MAHESAYGFNCFSSAAQSSPSLQGFDAGHHGLFELQAGMEMLGIPKAEGNFVEYPSPWQQQNRMLAENQGLSLSLPRHQQNYQQEQQMSMTDARFYQTYQLKNSLYLIPAQELLSEFCNLEGVSNNQRERKLKSKEGESSSRNQSSIFSMDALELQKLKAKLLFYALARG</sequence>
<protein>
    <recommendedName>
        <fullName evidence="1">POX domain-containing protein</fullName>
    </recommendedName>
</protein>
<evidence type="ECO:0000313" key="3">
    <source>
        <dbReference type="Proteomes" id="UP000243459"/>
    </source>
</evidence>
<dbReference type="InterPro" id="IPR006563">
    <property type="entry name" value="POX_dom"/>
</dbReference>
<organism evidence="2 3">
    <name type="scientific">Asparagus officinalis</name>
    <name type="common">Garden asparagus</name>
    <dbReference type="NCBI Taxonomy" id="4686"/>
    <lineage>
        <taxon>Eukaryota</taxon>
        <taxon>Viridiplantae</taxon>
        <taxon>Streptophyta</taxon>
        <taxon>Embryophyta</taxon>
        <taxon>Tracheophyta</taxon>
        <taxon>Spermatophyta</taxon>
        <taxon>Magnoliopsida</taxon>
        <taxon>Liliopsida</taxon>
        <taxon>Asparagales</taxon>
        <taxon>Asparagaceae</taxon>
        <taxon>Asparagoideae</taxon>
        <taxon>Asparagus</taxon>
    </lineage>
</organism>
<name>A0A5P1F670_ASPOF</name>
<keyword evidence="3" id="KW-1185">Reference proteome</keyword>
<dbReference type="Pfam" id="PF07526">
    <property type="entry name" value="POX"/>
    <property type="match status" value="1"/>
</dbReference>
<reference evidence="3" key="1">
    <citation type="journal article" date="2017" name="Nat. Commun.">
        <title>The asparagus genome sheds light on the origin and evolution of a young Y chromosome.</title>
        <authorList>
            <person name="Harkess A."/>
            <person name="Zhou J."/>
            <person name="Xu C."/>
            <person name="Bowers J.E."/>
            <person name="Van der Hulst R."/>
            <person name="Ayyampalayam S."/>
            <person name="Mercati F."/>
            <person name="Riccardi P."/>
            <person name="McKain M.R."/>
            <person name="Kakrana A."/>
            <person name="Tang H."/>
            <person name="Ray J."/>
            <person name="Groenendijk J."/>
            <person name="Arikit S."/>
            <person name="Mathioni S.M."/>
            <person name="Nakano M."/>
            <person name="Shan H."/>
            <person name="Telgmann-Rauber A."/>
            <person name="Kanno A."/>
            <person name="Yue Z."/>
            <person name="Chen H."/>
            <person name="Li W."/>
            <person name="Chen Y."/>
            <person name="Xu X."/>
            <person name="Zhang Y."/>
            <person name="Luo S."/>
            <person name="Chen H."/>
            <person name="Gao J."/>
            <person name="Mao Z."/>
            <person name="Pires J.C."/>
            <person name="Luo M."/>
            <person name="Kudrna D."/>
            <person name="Wing R.A."/>
            <person name="Meyers B.C."/>
            <person name="Yi K."/>
            <person name="Kong H."/>
            <person name="Lavrijsen P."/>
            <person name="Sunseri F."/>
            <person name="Falavigna A."/>
            <person name="Ye Y."/>
            <person name="Leebens-Mack J.H."/>
            <person name="Chen G."/>
        </authorList>
    </citation>
    <scope>NUCLEOTIDE SEQUENCE [LARGE SCALE GENOMIC DNA]</scope>
    <source>
        <strain evidence="3">cv. DH0086</strain>
    </source>
</reference>